<reference evidence="1 2" key="1">
    <citation type="submission" date="2015-04" db="EMBL/GenBank/DDBJ databases">
        <title>Complete genome sequence of Schizopora paradoxa KUC8140, a cosmopolitan wood degrader in East Asia.</title>
        <authorList>
            <consortium name="DOE Joint Genome Institute"/>
            <person name="Min B."/>
            <person name="Park H."/>
            <person name="Jang Y."/>
            <person name="Kim J.-J."/>
            <person name="Kim K.H."/>
            <person name="Pangilinan J."/>
            <person name="Lipzen A."/>
            <person name="Riley R."/>
            <person name="Grigoriev I.V."/>
            <person name="Spatafora J.W."/>
            <person name="Choi I.-G."/>
        </authorList>
    </citation>
    <scope>NUCLEOTIDE SEQUENCE [LARGE SCALE GENOMIC DNA]</scope>
    <source>
        <strain evidence="1 2">KUC8140</strain>
    </source>
</reference>
<dbReference type="AlphaFoldDB" id="A0A0H2S827"/>
<proteinExistence type="predicted"/>
<evidence type="ECO:0000313" key="1">
    <source>
        <dbReference type="EMBL" id="KLO13016.1"/>
    </source>
</evidence>
<gene>
    <name evidence="1" type="ORF">SCHPADRAFT_384228</name>
</gene>
<accession>A0A0H2S827</accession>
<dbReference type="InParanoid" id="A0A0H2S827"/>
<dbReference type="Proteomes" id="UP000053477">
    <property type="component" value="Unassembled WGS sequence"/>
</dbReference>
<protein>
    <submittedName>
        <fullName evidence="1">Uncharacterized protein</fullName>
    </submittedName>
</protein>
<organism evidence="1 2">
    <name type="scientific">Schizopora paradoxa</name>
    <dbReference type="NCBI Taxonomy" id="27342"/>
    <lineage>
        <taxon>Eukaryota</taxon>
        <taxon>Fungi</taxon>
        <taxon>Dikarya</taxon>
        <taxon>Basidiomycota</taxon>
        <taxon>Agaricomycotina</taxon>
        <taxon>Agaricomycetes</taxon>
        <taxon>Hymenochaetales</taxon>
        <taxon>Schizoporaceae</taxon>
        <taxon>Schizopora</taxon>
    </lineage>
</organism>
<keyword evidence="2" id="KW-1185">Reference proteome</keyword>
<dbReference type="EMBL" id="KQ085966">
    <property type="protein sequence ID" value="KLO13016.1"/>
    <property type="molecule type" value="Genomic_DNA"/>
</dbReference>
<name>A0A0H2S827_9AGAM</name>
<sequence>MLDMFTETHASVLCEHLRRRNWRSPRGCCLSAAKFCRPVQDAMLRVFWNSTRFQPTTGDPGDEASLRPSVKSSLRPKSFFLAQPLRPNRAGLGAPGLTSQTPIKEGPIFCLPSPSWSVNHCLLELSLSPPPLFPTPTTGRRPLNGARDIFSSPDAGCASTVPRLWLGEVAQREHSESHTIRGRMLAAPVARSVDRYSPVSEPSR</sequence>
<evidence type="ECO:0000313" key="2">
    <source>
        <dbReference type="Proteomes" id="UP000053477"/>
    </source>
</evidence>